<dbReference type="Gene3D" id="3.90.550.10">
    <property type="entry name" value="Spore Coat Polysaccharide Biosynthesis Protein SpsA, Chain A"/>
    <property type="match status" value="1"/>
</dbReference>
<accession>A0A395W9M6</accession>
<keyword evidence="2" id="KW-0808">Transferase</keyword>
<comment type="caution">
    <text evidence="2">The sequence shown here is derived from an EMBL/GenBank/DDBJ whole genome shotgun (WGS) entry which is preliminary data.</text>
</comment>
<organism evidence="2 3">
    <name type="scientific">Holdemanella biformis</name>
    <dbReference type="NCBI Taxonomy" id="1735"/>
    <lineage>
        <taxon>Bacteria</taxon>
        <taxon>Bacillati</taxon>
        <taxon>Bacillota</taxon>
        <taxon>Erysipelotrichia</taxon>
        <taxon>Erysipelotrichales</taxon>
        <taxon>Erysipelotrichaceae</taxon>
        <taxon>Holdemanella</taxon>
    </lineage>
</organism>
<dbReference type="EMBL" id="QRYQ01000008">
    <property type="protein sequence ID" value="RGU91875.1"/>
    <property type="molecule type" value="Genomic_DNA"/>
</dbReference>
<dbReference type="GeneID" id="66578704"/>
<dbReference type="CDD" id="cd04182">
    <property type="entry name" value="GT_2_like_f"/>
    <property type="match status" value="1"/>
</dbReference>
<proteinExistence type="predicted"/>
<protein>
    <submittedName>
        <fullName evidence="2">Nucleotidyltransferase family protein</fullName>
    </submittedName>
</protein>
<reference evidence="2 3" key="1">
    <citation type="submission" date="2018-08" db="EMBL/GenBank/DDBJ databases">
        <title>A genome reference for cultivated species of the human gut microbiota.</title>
        <authorList>
            <person name="Zou Y."/>
            <person name="Xue W."/>
            <person name="Luo G."/>
        </authorList>
    </citation>
    <scope>NUCLEOTIDE SEQUENCE [LARGE SCALE GENOMIC DNA]</scope>
    <source>
        <strain evidence="2 3">AF15-20</strain>
    </source>
</reference>
<dbReference type="Proteomes" id="UP000265489">
    <property type="component" value="Unassembled WGS sequence"/>
</dbReference>
<dbReference type="AlphaFoldDB" id="A0A395W9M6"/>
<dbReference type="Pfam" id="PF12804">
    <property type="entry name" value="NTP_transf_3"/>
    <property type="match status" value="1"/>
</dbReference>
<dbReference type="InterPro" id="IPR029044">
    <property type="entry name" value="Nucleotide-diphossugar_trans"/>
</dbReference>
<sequence length="179" mass="20237">MNNISLIILASGFSRRFVSNKLLYEFHGKKLIEYAFDKASAFLDVIVVTQYEKIKEMAETLGYRVVMNDHPEYGQGHSIALGVGACQNNACILMVADMPYLKLDTLKEMASIQDGKHIVICEYNGILCNPMLLPECYYEKAKRLCNDKGAKQIIGNDMYLTVSLSEEEFMDIDEKTEAI</sequence>
<dbReference type="SUPFAM" id="SSF53448">
    <property type="entry name" value="Nucleotide-diphospho-sugar transferases"/>
    <property type="match status" value="1"/>
</dbReference>
<name>A0A395W9M6_9FIRM</name>
<gene>
    <name evidence="2" type="ORF">DWW32_05600</name>
</gene>
<dbReference type="GO" id="GO:0016779">
    <property type="term" value="F:nucleotidyltransferase activity"/>
    <property type="evidence" value="ECO:0007669"/>
    <property type="project" value="UniProtKB-ARBA"/>
</dbReference>
<evidence type="ECO:0000313" key="3">
    <source>
        <dbReference type="Proteomes" id="UP000265489"/>
    </source>
</evidence>
<feature type="domain" description="MobA-like NTP transferase" evidence="1">
    <location>
        <begin position="7"/>
        <end position="155"/>
    </location>
</feature>
<dbReference type="InterPro" id="IPR025877">
    <property type="entry name" value="MobA-like_NTP_Trfase"/>
</dbReference>
<evidence type="ECO:0000259" key="1">
    <source>
        <dbReference type="Pfam" id="PF12804"/>
    </source>
</evidence>
<evidence type="ECO:0000313" key="2">
    <source>
        <dbReference type="EMBL" id="RGU91875.1"/>
    </source>
</evidence>
<dbReference type="PANTHER" id="PTHR43777:SF1">
    <property type="entry name" value="MOLYBDENUM COFACTOR CYTIDYLYLTRANSFERASE"/>
    <property type="match status" value="1"/>
</dbReference>
<dbReference type="PANTHER" id="PTHR43777">
    <property type="entry name" value="MOLYBDENUM COFACTOR CYTIDYLYLTRANSFERASE"/>
    <property type="match status" value="1"/>
</dbReference>
<dbReference type="RefSeq" id="WP_003866287.1">
    <property type="nucleotide sequence ID" value="NZ_CABLCL010000133.1"/>
</dbReference>